<evidence type="ECO:0000313" key="1">
    <source>
        <dbReference type="EMBL" id="GAS87485.1"/>
    </source>
</evidence>
<dbReference type="EMBL" id="BCSX01000018">
    <property type="protein sequence ID" value="GAS87485.1"/>
    <property type="molecule type" value="Genomic_DNA"/>
</dbReference>
<sequence>MSETLALWVIKEFVGAAAEPVRKKLAALVLGDPLERALKKPTADALDGAVTTVLGSAATPAQHKRAVEVLEMFWTDDLHVSAGSADATITEILYRIVASGVSRATGEVTGLPGYAATTSLTALSDELGIRIDPDIFAAAFVAAWLTSIRDASLTNEDLRQLALLLSNEQIQQQVASLRLGLEEKLSEMVLTAIQSLREHAKSGEMGVPQRQQWFAIHIVPTHELMKDIAADYQTGFGETLIALQSGLGLNETMQQLELIRRRKITARLSLDTIAKRLKKLDDDKDLPGTNLDVPLLAYIEAAQSFKRSDSVLDKPEGTWYSDYISEFNRLVRMGEDPLLRSNYTEIAAVQDLRGQLMVPLRKIVDTLLPQRWVDYENAYFDLQQAALARPD</sequence>
<accession>A0A117I4X0</accession>
<dbReference type="RefSeq" id="WP_131805501.1">
    <property type="nucleotide sequence ID" value="NZ_BCSX01000018.1"/>
</dbReference>
<dbReference type="AlphaFoldDB" id="A0A117I4X0"/>
<protein>
    <submittedName>
        <fullName evidence="1">Transcriptional regulator, LysR family</fullName>
    </submittedName>
</protein>
<reference evidence="2" key="2">
    <citation type="submission" date="2016-02" db="EMBL/GenBank/DDBJ databases">
        <title>Draft genome sequence of five rapidly growing Mycobacterium species.</title>
        <authorList>
            <person name="Katahira K."/>
            <person name="Gotou Y."/>
            <person name="Iida K."/>
            <person name="Ogura Y."/>
            <person name="Hayashi T."/>
        </authorList>
    </citation>
    <scope>NUCLEOTIDE SEQUENCE [LARGE SCALE GENOMIC DNA]</scope>
    <source>
        <strain evidence="2">JCM15654</strain>
    </source>
</reference>
<reference evidence="2" key="1">
    <citation type="journal article" date="2016" name="Genome Announc.">
        <title>Draft Genome Sequences of Five Rapidly Growing Mycobacterium Species, M. thermoresistibile, M. fortuitum subsp. acetamidolyticum, M. canariasense, M. brisbanense, and M. novocastrense.</title>
        <authorList>
            <person name="Katahira K."/>
            <person name="Ogura Y."/>
            <person name="Gotoh Y."/>
            <person name="Hayashi T."/>
        </authorList>
    </citation>
    <scope>NUCLEOTIDE SEQUENCE [LARGE SCALE GENOMIC DNA]</scope>
    <source>
        <strain evidence="2">JCM15654</strain>
    </source>
</reference>
<organism evidence="1 2">
    <name type="scientific">Mycolicibacterium brisbanense</name>
    <dbReference type="NCBI Taxonomy" id="146020"/>
    <lineage>
        <taxon>Bacteria</taxon>
        <taxon>Bacillati</taxon>
        <taxon>Actinomycetota</taxon>
        <taxon>Actinomycetes</taxon>
        <taxon>Mycobacteriales</taxon>
        <taxon>Mycobacteriaceae</taxon>
        <taxon>Mycolicibacterium</taxon>
    </lineage>
</organism>
<dbReference type="OrthoDB" id="9821987at2"/>
<gene>
    <name evidence="1" type="ORF">RMCB_1581</name>
</gene>
<keyword evidence="2" id="KW-1185">Reference proteome</keyword>
<dbReference type="Proteomes" id="UP000069620">
    <property type="component" value="Unassembled WGS sequence"/>
</dbReference>
<comment type="caution">
    <text evidence="1">The sequence shown here is derived from an EMBL/GenBank/DDBJ whole genome shotgun (WGS) entry which is preliminary data.</text>
</comment>
<proteinExistence type="predicted"/>
<name>A0A117I4X0_9MYCO</name>
<evidence type="ECO:0000313" key="2">
    <source>
        <dbReference type="Proteomes" id="UP000069620"/>
    </source>
</evidence>